<dbReference type="Gene3D" id="3.40.50.150">
    <property type="entry name" value="Vaccinia Virus protein VP39"/>
    <property type="match status" value="1"/>
</dbReference>
<gene>
    <name evidence="2" type="ORF">RTCCBAU85039_1577</name>
    <name evidence="3" type="ORF">SAMN05216228_100569</name>
</gene>
<name>A0A1H8H9B5_9HYPH</name>
<organism evidence="2 4">
    <name type="scientific">Rhizobium tibeticum</name>
    <dbReference type="NCBI Taxonomy" id="501024"/>
    <lineage>
        <taxon>Bacteria</taxon>
        <taxon>Pseudomonadati</taxon>
        <taxon>Pseudomonadota</taxon>
        <taxon>Alphaproteobacteria</taxon>
        <taxon>Hyphomicrobiales</taxon>
        <taxon>Rhizobiaceae</taxon>
        <taxon>Rhizobium/Agrobacterium group</taxon>
        <taxon>Rhizobium</taxon>
    </lineage>
</organism>
<evidence type="ECO:0000313" key="5">
    <source>
        <dbReference type="Proteomes" id="UP000198939"/>
    </source>
</evidence>
<reference evidence="3 5" key="3">
    <citation type="submission" date="2016-10" db="EMBL/GenBank/DDBJ databases">
        <authorList>
            <person name="Varghese N."/>
            <person name="Submissions S."/>
        </authorList>
    </citation>
    <scope>NUCLEOTIDE SEQUENCE [LARGE SCALE GENOMIC DNA]</scope>
    <source>
        <strain evidence="3 5">CGMCC 1.7071</strain>
    </source>
</reference>
<dbReference type="STRING" id="501024.RTCCBAU85039_1577"/>
<sequence length="290" mass="31399">MSRKDSNDANARTISYIRNEPSANAYHSDATYGDPPRILIQVARRRTHRVSRWTSEGLWVTAGARPLSRAGWTGQPAFAISARPRRCARMGSDPGSAGGSARQADRRSRLRLCWFALCAAGQGPKRVLGFDISGRNDRPGAARPRQSFGQLPDRESGEAAIAAGFVRSGNSSLAFHDIEDVIRLSATIHNGLVPGADVVFLIEHPMSMAPGNPAWAVDGEGRRILPLDGCSRQGSAPRMVRQGCRQIGSHAGDDAEHADRGRRFAPPPRGVADERRAVARVPNGQKRWTG</sequence>
<protein>
    <submittedName>
        <fullName evidence="2">Uncharacterized protein</fullName>
    </submittedName>
</protein>
<evidence type="ECO:0000313" key="4">
    <source>
        <dbReference type="Proteomes" id="UP000183063"/>
    </source>
</evidence>
<accession>A0A1H8H9B5</accession>
<dbReference type="Proteomes" id="UP000183063">
    <property type="component" value="Unassembled WGS sequence"/>
</dbReference>
<dbReference type="EMBL" id="FOCV01000005">
    <property type="protein sequence ID" value="SEN52088.1"/>
    <property type="molecule type" value="Genomic_DNA"/>
</dbReference>
<reference evidence="4" key="1">
    <citation type="submission" date="2016-10" db="EMBL/GenBank/DDBJ databases">
        <authorList>
            <person name="Wibberg D."/>
        </authorList>
    </citation>
    <scope>NUCLEOTIDE SEQUENCE [LARGE SCALE GENOMIC DNA]</scope>
</reference>
<dbReference type="InterPro" id="IPR029063">
    <property type="entry name" value="SAM-dependent_MTases_sf"/>
</dbReference>
<evidence type="ECO:0000313" key="3">
    <source>
        <dbReference type="EMBL" id="SEN52088.1"/>
    </source>
</evidence>
<reference evidence="2" key="2">
    <citation type="submission" date="2016-10" db="EMBL/GenBank/DDBJ databases">
        <authorList>
            <person name="de Groot N.N."/>
        </authorList>
    </citation>
    <scope>NUCLEOTIDE SEQUENCE [LARGE SCALE GENOMIC DNA]</scope>
    <source>
        <strain evidence="2">CCBAU85039</strain>
    </source>
</reference>
<evidence type="ECO:0000313" key="2">
    <source>
        <dbReference type="EMBL" id="SEH64715.1"/>
    </source>
</evidence>
<feature type="region of interest" description="Disordered" evidence="1">
    <location>
        <begin position="249"/>
        <end position="290"/>
    </location>
</feature>
<dbReference type="AlphaFoldDB" id="A0A1H8H9B5"/>
<proteinExistence type="predicted"/>
<dbReference type="Proteomes" id="UP000198939">
    <property type="component" value="Unassembled WGS sequence"/>
</dbReference>
<evidence type="ECO:0000256" key="1">
    <source>
        <dbReference type="SAM" id="MobiDB-lite"/>
    </source>
</evidence>
<dbReference type="EMBL" id="FNXB01000007">
    <property type="protein sequence ID" value="SEH64715.1"/>
    <property type="molecule type" value="Genomic_DNA"/>
</dbReference>
<feature type="compositionally biased region" description="Basic and acidic residues" evidence="1">
    <location>
        <begin position="251"/>
        <end position="262"/>
    </location>
</feature>
<feature type="region of interest" description="Disordered" evidence="1">
    <location>
        <begin position="135"/>
        <end position="154"/>
    </location>
</feature>
<keyword evidence="5" id="KW-1185">Reference proteome</keyword>